<accession>A0A346PE98</accession>
<dbReference type="Proteomes" id="UP000258613">
    <property type="component" value="Chromosome"/>
</dbReference>
<evidence type="ECO:0000313" key="2">
    <source>
        <dbReference type="EMBL" id="AXR77843.1"/>
    </source>
</evidence>
<reference evidence="3" key="3">
    <citation type="journal article" date="2019" name="Int. J. Syst. Evol. Microbiol.">
        <title>Natronolimnobius sulfurireducens sp. nov. and Halalkaliarchaeum desulfuricum gen. nov., sp. nov., the first sulfur-respiring alkaliphilic haloarchaea from hypersaline alkaline lakes.</title>
        <authorList>
            <person name="Sorokin D.Y."/>
            <person name="Yakimov M."/>
            <person name="Messina E."/>
            <person name="Merkel A.Y."/>
            <person name="Bale N.J."/>
            <person name="Sinninghe Damste J.S."/>
        </authorList>
    </citation>
    <scope>NUCLEOTIDE SEQUENCE</scope>
    <source>
        <strain evidence="3">AArc-Mg</strain>
        <strain evidence="2">AArc1</strain>
    </source>
</reference>
<feature type="domain" description="Transcription factor TFIIB cyclin-like" evidence="1">
    <location>
        <begin position="16"/>
        <end position="90"/>
    </location>
</feature>
<proteinExistence type="predicted"/>
<reference evidence="5" key="1">
    <citation type="submission" date="2017-10" db="EMBL/GenBank/DDBJ databases">
        <title>Phenotypic and genomic properties of facultatively anaerobic sulfur-reducing natronoarchaea from hypersaline soda lakes.</title>
        <authorList>
            <person name="Sorokin D.Y."/>
            <person name="Kublanov I.V."/>
            <person name="Roman P."/>
            <person name="Sinninghe Damste J.S."/>
            <person name="Golyshin P.N."/>
            <person name="Rojo D."/>
            <person name="Ciordia S."/>
            <person name="Mena Md.C."/>
            <person name="Ferrer M."/>
            <person name="Messina E."/>
            <person name="Smedile F."/>
            <person name="La Spada G."/>
            <person name="La Cono V."/>
            <person name="Yakimov M.M."/>
        </authorList>
    </citation>
    <scope>NUCLEOTIDE SEQUENCE [LARGE SCALE GENOMIC DNA]</scope>
    <source>
        <strain evidence="5">AArc1</strain>
    </source>
</reference>
<dbReference type="EMBL" id="CP024047">
    <property type="protein sequence ID" value="AXR77843.1"/>
    <property type="molecule type" value="Genomic_DNA"/>
</dbReference>
<dbReference type="AlphaFoldDB" id="A0A346PRM9"/>
<dbReference type="Proteomes" id="UP000258707">
    <property type="component" value="Chromosome"/>
</dbReference>
<dbReference type="InterPro" id="IPR013150">
    <property type="entry name" value="TFIIB_cyclin"/>
</dbReference>
<sequence length="102" mass="11458">MHSARDRVEYEPWLEELEAIADRLELSTDARSCAIDLFLMDVPELDRSKRTALAASVYAGSLIAGDGRTQRTVADAADVSRLSIQTRWKARLEEAGLEPPRW</sequence>
<keyword evidence="3" id="KW-0648">Protein biosynthesis</keyword>
<evidence type="ECO:0000313" key="5">
    <source>
        <dbReference type="Proteomes" id="UP000258707"/>
    </source>
</evidence>
<dbReference type="GeneID" id="37642665"/>
<keyword evidence="3" id="KW-0396">Initiation factor</keyword>
<name>A0A346PRM9_9EURY</name>
<reference evidence="4" key="2">
    <citation type="submission" date="2018-02" db="EMBL/GenBank/DDBJ databases">
        <title>Phenotypic and genomic properties of facultatively anaerobic sulfur-reducing natronoarchaea from hypersaline soda lakes.</title>
        <authorList>
            <person name="Sorokin D.Y."/>
            <person name="Kublanov I.V."/>
            <person name="Roman P."/>
            <person name="Sinninghe Damste J.S."/>
            <person name="Golyshin P.N."/>
            <person name="Rojo D."/>
            <person name="Ciordia S."/>
            <person name="Mena M.D.C."/>
            <person name="Ferrer M."/>
            <person name="Messina E."/>
            <person name="Smedile F."/>
            <person name="La Spada G."/>
            <person name="La Cono V."/>
            <person name="Yakimov M.M."/>
        </authorList>
    </citation>
    <scope>NUCLEOTIDE SEQUENCE [LARGE SCALE GENOMIC DNA]</scope>
    <source>
        <strain evidence="4">AArc-Mg</strain>
    </source>
</reference>
<evidence type="ECO:0000313" key="4">
    <source>
        <dbReference type="Proteomes" id="UP000258613"/>
    </source>
</evidence>
<dbReference type="OrthoDB" id="291244at2157"/>
<dbReference type="GO" id="GO:0017025">
    <property type="term" value="F:TBP-class protein binding"/>
    <property type="evidence" value="ECO:0007669"/>
    <property type="project" value="InterPro"/>
</dbReference>
<evidence type="ECO:0000259" key="1">
    <source>
        <dbReference type="Pfam" id="PF00382"/>
    </source>
</evidence>
<organism evidence="3 4">
    <name type="scientific">Natrarchaeobaculum sulfurireducens</name>
    <dbReference type="NCBI Taxonomy" id="2044521"/>
    <lineage>
        <taxon>Archaea</taxon>
        <taxon>Methanobacteriati</taxon>
        <taxon>Methanobacteriota</taxon>
        <taxon>Stenosarchaea group</taxon>
        <taxon>Halobacteria</taxon>
        <taxon>Halobacteriales</taxon>
        <taxon>Natrialbaceae</taxon>
        <taxon>Natrarchaeobaculum</taxon>
    </lineage>
</organism>
<dbReference type="KEGG" id="nag:AArcMg_2176"/>
<dbReference type="SUPFAM" id="SSF47954">
    <property type="entry name" value="Cyclin-like"/>
    <property type="match status" value="1"/>
</dbReference>
<dbReference type="RefSeq" id="WP_117363963.1">
    <property type="nucleotide sequence ID" value="NZ_CP024047.1"/>
</dbReference>
<keyword evidence="4" id="KW-1185">Reference proteome</keyword>
<dbReference type="EMBL" id="CP027033">
    <property type="protein sequence ID" value="AXR82174.1"/>
    <property type="molecule type" value="Genomic_DNA"/>
</dbReference>
<accession>A0A346PRM9</accession>
<gene>
    <name evidence="2" type="ORF">AArc1_1510</name>
    <name evidence="3" type="ORF">AArcMg_2176</name>
</gene>
<dbReference type="Gene3D" id="1.10.472.10">
    <property type="entry name" value="Cyclin-like"/>
    <property type="match status" value="1"/>
</dbReference>
<dbReference type="GO" id="GO:0003743">
    <property type="term" value="F:translation initiation factor activity"/>
    <property type="evidence" value="ECO:0007669"/>
    <property type="project" value="UniProtKB-KW"/>
</dbReference>
<protein>
    <submittedName>
        <fullName evidence="3">Transcription initiation factor TFB</fullName>
    </submittedName>
</protein>
<evidence type="ECO:0000313" key="3">
    <source>
        <dbReference type="EMBL" id="AXR82174.1"/>
    </source>
</evidence>
<dbReference type="InterPro" id="IPR036915">
    <property type="entry name" value="Cyclin-like_sf"/>
</dbReference>
<dbReference type="KEGG" id="nan:AArc1_1510"/>
<dbReference type="Pfam" id="PF00382">
    <property type="entry name" value="TFIIB"/>
    <property type="match status" value="1"/>
</dbReference>